<evidence type="ECO:0000313" key="2">
    <source>
        <dbReference type="Proteomes" id="UP000054928"/>
    </source>
</evidence>
<reference evidence="2" key="1">
    <citation type="submission" date="2014-09" db="EMBL/GenBank/DDBJ databases">
        <authorList>
            <person name="Sharma Rahul"/>
            <person name="Thines Marco"/>
        </authorList>
    </citation>
    <scope>NUCLEOTIDE SEQUENCE [LARGE SCALE GENOMIC DNA]</scope>
</reference>
<keyword evidence="2" id="KW-1185">Reference proteome</keyword>
<organism evidence="1 2">
    <name type="scientific">Plasmopara halstedii</name>
    <name type="common">Downy mildew of sunflower</name>
    <dbReference type="NCBI Taxonomy" id="4781"/>
    <lineage>
        <taxon>Eukaryota</taxon>
        <taxon>Sar</taxon>
        <taxon>Stramenopiles</taxon>
        <taxon>Oomycota</taxon>
        <taxon>Peronosporomycetes</taxon>
        <taxon>Peronosporales</taxon>
        <taxon>Peronosporaceae</taxon>
        <taxon>Plasmopara</taxon>
    </lineage>
</organism>
<evidence type="ECO:0000313" key="1">
    <source>
        <dbReference type="EMBL" id="CEG47488.1"/>
    </source>
</evidence>
<dbReference type="RefSeq" id="XP_024583857.1">
    <property type="nucleotide sequence ID" value="XM_024718461.1"/>
</dbReference>
<accession>A0A0P1B022</accession>
<sequence>MNRSLYFRLYFYTRPFNFRLLIHAAYNRHINEKINYQIDGLVKLDRDKRYDIVKYLFCWIYTGDVECLYDDKKVVRELYLQENV</sequence>
<dbReference type="GeneID" id="36399414"/>
<dbReference type="EMBL" id="CCYD01002589">
    <property type="protein sequence ID" value="CEG47488.1"/>
    <property type="molecule type" value="Genomic_DNA"/>
</dbReference>
<proteinExistence type="predicted"/>
<name>A0A0P1B022_PLAHL</name>
<protein>
    <submittedName>
        <fullName evidence="1">Uncharacterized protein</fullName>
    </submittedName>
</protein>
<dbReference type="Proteomes" id="UP000054928">
    <property type="component" value="Unassembled WGS sequence"/>
</dbReference>
<dbReference type="AlphaFoldDB" id="A0A0P1B022"/>